<dbReference type="Proteomes" id="UP001500466">
    <property type="component" value="Unassembled WGS sequence"/>
</dbReference>
<feature type="compositionally biased region" description="Low complexity" evidence="1">
    <location>
        <begin position="44"/>
        <end position="65"/>
    </location>
</feature>
<accession>A0ABP9GRW5</accession>
<feature type="region of interest" description="Disordered" evidence="1">
    <location>
        <begin position="40"/>
        <end position="65"/>
    </location>
</feature>
<sequence>MKKKIPTKGSTPSVRLPAPGADRVVSDGISSLILGPTLRSRLVGTTYGPTPGPSSSQTSKPRAVI</sequence>
<reference evidence="3" key="1">
    <citation type="journal article" date="2019" name="Int. J. Syst. Evol. Microbiol.">
        <title>The Global Catalogue of Microorganisms (GCM) 10K type strain sequencing project: providing services to taxonomists for standard genome sequencing and annotation.</title>
        <authorList>
            <consortium name="The Broad Institute Genomics Platform"/>
            <consortium name="The Broad Institute Genome Sequencing Center for Infectious Disease"/>
            <person name="Wu L."/>
            <person name="Ma J."/>
        </authorList>
    </citation>
    <scope>NUCLEOTIDE SEQUENCE [LARGE SCALE GENOMIC DNA]</scope>
    <source>
        <strain evidence="3">JCM 17986</strain>
    </source>
</reference>
<feature type="region of interest" description="Disordered" evidence="1">
    <location>
        <begin position="1"/>
        <end position="22"/>
    </location>
</feature>
<dbReference type="EMBL" id="BAABHS010000003">
    <property type="protein sequence ID" value="GAA4951803.1"/>
    <property type="molecule type" value="Genomic_DNA"/>
</dbReference>
<proteinExistence type="predicted"/>
<organism evidence="2 3">
    <name type="scientific">Yinghuangia aomiensis</name>
    <dbReference type="NCBI Taxonomy" id="676205"/>
    <lineage>
        <taxon>Bacteria</taxon>
        <taxon>Bacillati</taxon>
        <taxon>Actinomycetota</taxon>
        <taxon>Actinomycetes</taxon>
        <taxon>Kitasatosporales</taxon>
        <taxon>Streptomycetaceae</taxon>
        <taxon>Yinghuangia</taxon>
    </lineage>
</organism>
<name>A0ABP9GRW5_9ACTN</name>
<comment type="caution">
    <text evidence="2">The sequence shown here is derived from an EMBL/GenBank/DDBJ whole genome shotgun (WGS) entry which is preliminary data.</text>
</comment>
<evidence type="ECO:0000313" key="3">
    <source>
        <dbReference type="Proteomes" id="UP001500466"/>
    </source>
</evidence>
<keyword evidence="3" id="KW-1185">Reference proteome</keyword>
<protein>
    <submittedName>
        <fullName evidence="2">Uncharacterized protein</fullName>
    </submittedName>
</protein>
<evidence type="ECO:0000256" key="1">
    <source>
        <dbReference type="SAM" id="MobiDB-lite"/>
    </source>
</evidence>
<evidence type="ECO:0000313" key="2">
    <source>
        <dbReference type="EMBL" id="GAA4951803.1"/>
    </source>
</evidence>
<gene>
    <name evidence="2" type="ORF">GCM10023205_10980</name>
</gene>